<protein>
    <submittedName>
        <fullName evidence="1">Uncharacterized protein</fullName>
    </submittedName>
</protein>
<organism evidence="1 2">
    <name type="scientific">Glycine soja</name>
    <name type="common">Wild soybean</name>
    <dbReference type="NCBI Taxonomy" id="3848"/>
    <lineage>
        <taxon>Eukaryota</taxon>
        <taxon>Viridiplantae</taxon>
        <taxon>Streptophyta</taxon>
        <taxon>Embryophyta</taxon>
        <taxon>Tracheophyta</taxon>
        <taxon>Spermatophyta</taxon>
        <taxon>Magnoliopsida</taxon>
        <taxon>eudicotyledons</taxon>
        <taxon>Gunneridae</taxon>
        <taxon>Pentapetalae</taxon>
        <taxon>rosids</taxon>
        <taxon>fabids</taxon>
        <taxon>Fabales</taxon>
        <taxon>Fabaceae</taxon>
        <taxon>Papilionoideae</taxon>
        <taxon>50 kb inversion clade</taxon>
        <taxon>NPAAA clade</taxon>
        <taxon>indigoferoid/millettioid clade</taxon>
        <taxon>Phaseoleae</taxon>
        <taxon>Glycine</taxon>
        <taxon>Glycine subgen. Soja</taxon>
    </lineage>
</organism>
<reference evidence="1 2" key="1">
    <citation type="submission" date="2018-09" db="EMBL/GenBank/DDBJ databases">
        <title>A high-quality reference genome of wild soybean provides a powerful tool to mine soybean genomes.</title>
        <authorList>
            <person name="Xie M."/>
            <person name="Chung C.Y.L."/>
            <person name="Li M.-W."/>
            <person name="Wong F.-L."/>
            <person name="Chan T.-F."/>
            <person name="Lam H.-M."/>
        </authorList>
    </citation>
    <scope>NUCLEOTIDE SEQUENCE [LARGE SCALE GENOMIC DNA]</scope>
    <source>
        <strain evidence="2">cv. W05</strain>
        <tissue evidence="1">Hypocotyl of etiolated seedlings</tissue>
    </source>
</reference>
<dbReference type="PANTHER" id="PTHR47872:SF1">
    <property type="entry name" value="NUCLEAR RNA EXPORT FACTOR SDE5-RELATED"/>
    <property type="match status" value="1"/>
</dbReference>
<evidence type="ECO:0000313" key="1">
    <source>
        <dbReference type="EMBL" id="RZB77108.1"/>
    </source>
</evidence>
<gene>
    <name evidence="1" type="ORF">D0Y65_035177</name>
</gene>
<sequence>MRTAAVKGTVSDGVVDFLFKMLGDGFEFDKNKIHDVFGRCGYDVQKGHFFNRKVLEADQKSSQKLFRIKESDDDEMSLDLHEHEPKQALPLLKFHLTTLAFLQSNTIDS</sequence>
<name>A0A445HTT5_GLYSO</name>
<dbReference type="EMBL" id="QZWG01000012">
    <property type="protein sequence ID" value="RZB77108.1"/>
    <property type="molecule type" value="Genomic_DNA"/>
</dbReference>
<accession>A0A445HTT5</accession>
<comment type="caution">
    <text evidence="1">The sequence shown here is derived from an EMBL/GenBank/DDBJ whole genome shotgun (WGS) entry which is preliminary data.</text>
</comment>
<proteinExistence type="predicted"/>
<evidence type="ECO:0000313" key="2">
    <source>
        <dbReference type="Proteomes" id="UP000289340"/>
    </source>
</evidence>
<dbReference type="Proteomes" id="UP000289340">
    <property type="component" value="Chromosome 12"/>
</dbReference>
<dbReference type="PANTHER" id="PTHR47872">
    <property type="entry name" value="NUCLEAR RNA EXPORT FACTOR SDE5-RELATED"/>
    <property type="match status" value="1"/>
</dbReference>
<dbReference type="AlphaFoldDB" id="A0A445HTT5"/>
<keyword evidence="2" id="KW-1185">Reference proteome</keyword>
<dbReference type="Gramene" id="XM_028338362.1">
    <property type="protein sequence ID" value="XP_028194163.1"/>
    <property type="gene ID" value="LOC114379671"/>
</dbReference>